<dbReference type="RefSeq" id="XP_011639109.1">
    <property type="nucleotide sequence ID" value="XM_011640807.2"/>
</dbReference>
<evidence type="ECO:0000256" key="5">
    <source>
        <dbReference type="ARBA" id="ARBA00049026"/>
    </source>
</evidence>
<dbReference type="InterPro" id="IPR003437">
    <property type="entry name" value="GcvP"/>
</dbReference>
<evidence type="ECO:0000313" key="9">
    <source>
        <dbReference type="Proteomes" id="UP000504615"/>
    </source>
</evidence>
<evidence type="ECO:0000259" key="8">
    <source>
        <dbReference type="Pfam" id="PF21478"/>
    </source>
</evidence>
<evidence type="ECO:0000256" key="6">
    <source>
        <dbReference type="RuleBase" id="RU364056"/>
    </source>
</evidence>
<dbReference type="FunFam" id="3.90.1150.10:FF:000153">
    <property type="entry name" value="Glycine dehydrogenase (decarboxylating)"/>
    <property type="match status" value="1"/>
</dbReference>
<feature type="domain" description="Glycine dehydrogenase C-terminal" evidence="8">
    <location>
        <begin position="752"/>
        <end position="873"/>
    </location>
</feature>
<comment type="catalytic activity">
    <reaction evidence="5 6">
        <text>N(6)-[(R)-lipoyl]-L-lysyl-[glycine-cleavage complex H protein] + glycine + H(+) = N(6)-[(R)-S(8)-aminomethyldihydrolipoyl]-L-lysyl-[glycine-cleavage complex H protein] + CO2</text>
        <dbReference type="Rhea" id="RHEA:24304"/>
        <dbReference type="Rhea" id="RHEA-COMP:10494"/>
        <dbReference type="Rhea" id="RHEA-COMP:10495"/>
        <dbReference type="ChEBI" id="CHEBI:15378"/>
        <dbReference type="ChEBI" id="CHEBI:16526"/>
        <dbReference type="ChEBI" id="CHEBI:57305"/>
        <dbReference type="ChEBI" id="CHEBI:83099"/>
        <dbReference type="ChEBI" id="CHEBI:83143"/>
        <dbReference type="EC" id="1.4.4.2"/>
    </reaction>
</comment>
<evidence type="ECO:0000259" key="7">
    <source>
        <dbReference type="Pfam" id="PF02347"/>
    </source>
</evidence>
<dbReference type="Proteomes" id="UP000504615">
    <property type="component" value="Unplaced"/>
</dbReference>
<dbReference type="Gene3D" id="3.40.640.10">
    <property type="entry name" value="Type I PLP-dependent aspartate aminotransferase-like (Major domain)"/>
    <property type="match status" value="2"/>
</dbReference>
<keyword evidence="4 6" id="KW-0560">Oxidoreductase</keyword>
<dbReference type="InterPro" id="IPR049316">
    <property type="entry name" value="GDC-P_C"/>
</dbReference>
<gene>
    <name evidence="10" type="primary">LOC105428463</name>
</gene>
<dbReference type="Pfam" id="PF21478">
    <property type="entry name" value="GcvP2_C"/>
    <property type="match status" value="1"/>
</dbReference>
<dbReference type="NCBIfam" id="NF001696">
    <property type="entry name" value="PRK00451.1"/>
    <property type="match status" value="1"/>
</dbReference>
<organism evidence="9 10">
    <name type="scientific">Pogonomyrmex barbatus</name>
    <name type="common">red harvester ant</name>
    <dbReference type="NCBI Taxonomy" id="144034"/>
    <lineage>
        <taxon>Eukaryota</taxon>
        <taxon>Metazoa</taxon>
        <taxon>Ecdysozoa</taxon>
        <taxon>Arthropoda</taxon>
        <taxon>Hexapoda</taxon>
        <taxon>Insecta</taxon>
        <taxon>Pterygota</taxon>
        <taxon>Neoptera</taxon>
        <taxon>Endopterygota</taxon>
        <taxon>Hymenoptera</taxon>
        <taxon>Apocrita</taxon>
        <taxon>Aculeata</taxon>
        <taxon>Formicoidea</taxon>
        <taxon>Formicidae</taxon>
        <taxon>Myrmicinae</taxon>
        <taxon>Pogonomyrmex</taxon>
    </lineage>
</organism>
<dbReference type="EC" id="1.4.4.2" evidence="6"/>
<dbReference type="InterPro" id="IPR020581">
    <property type="entry name" value="GDC_P"/>
</dbReference>
<dbReference type="KEGG" id="pbar:105428463"/>
<dbReference type="CDD" id="cd00613">
    <property type="entry name" value="GDC-P"/>
    <property type="match status" value="1"/>
</dbReference>
<accession>A0A6I9WIE3</accession>
<dbReference type="GO" id="GO:0005960">
    <property type="term" value="C:glycine cleavage complex"/>
    <property type="evidence" value="ECO:0007669"/>
    <property type="project" value="TreeGrafter"/>
</dbReference>
<sequence length="933" mass="104244">MMRYTLNMARCSMLLNKHNIVVRHARGLQLSSLQKQNMDKLFLQRGEFQVRHIGPREHEQIEMLRLIGFKSLDELTETAVPAKILHKGDLNLDEPVTEYDLIKRITKISEKNDVWRSYIGMGYHNCCVPHTIMRNIFENPGWTTQYTPYQPEISQGRLEGLLNYQTMICDFTGMEVANASLLDEGTAAAEALALAYRHNKRKKLFVSDQVHPQTISVIATRAASLGLTLEIGDVFKVDTSGNDIAGILVQYPDTTGCIHDFEDVVKRAHTNGTLVCAATDLLALAVLQPPSDFGVDICVGTSQRFGVPLGYGGPHAGFFACRQKLVRLMPGRMIGVTRDSSGQDAYRLALQTREQHIRRDKATSNICTAQALLANMSAMYAVYHGPQGICDIANRVHNLTLALAKGLEVAGNEINNIYFFDTITVSPKISVHTIKENANEAKINLRYFSNGKIGISLDETTTTEDVNDLFKIFSTSITVEDVIKDDSFLARSLDKSDFHRTIPYLQHPVFNSYHSETRIVRYMKSLENKDVSLVHSMIPLGSCTMKLNSTTEMMPCSLKGFTDIHPFAPLEQAKGYQQLFTELEQDLCAITGYDGISFQPNSGAQGEYAGLRAIQCYHESKGDQHRQVCLIPISAHGTNPASAQMAGMQVEPILVRKDGSVDMAHLKEMIDKHRKTLSCLMITYPSTNGVFEEKRHLIPFLPNHPVINCSDNGNSDIKSHGAVSAAPFGSSAILPISWAYIKMMGPKGLRKATQVAILNANYMSKRLEKHYKTLYKGETGLIAHEFILDVRDFKKTANIEAVDIAKRLMDYGFHAPTMSWPVAGTLMIEPTESEDKTELDRFCDSLISIRKEIADIEEGKLDIVQNPLKMAPHTQEQVIITEWNRPYSRELAAFPAIFVKGSNKIWPSVGRIDDIYGDKNLFCTCPPILPTEQ</sequence>
<dbReference type="OrthoDB" id="6537869at2759"/>
<keyword evidence="6" id="KW-0496">Mitochondrion</keyword>
<dbReference type="GO" id="GO:0004375">
    <property type="term" value="F:glycine dehydrogenase (decarboxylating) activity"/>
    <property type="evidence" value="ECO:0007669"/>
    <property type="project" value="UniProtKB-UniRule"/>
</dbReference>
<dbReference type="GO" id="GO:0005739">
    <property type="term" value="C:mitochondrion"/>
    <property type="evidence" value="ECO:0007669"/>
    <property type="project" value="UniProtKB-SubCell"/>
</dbReference>
<evidence type="ECO:0000313" key="10">
    <source>
        <dbReference type="RefSeq" id="XP_011639109.1"/>
    </source>
</evidence>
<dbReference type="FunFam" id="3.90.1150.10:FF:000025">
    <property type="entry name" value="Glycine cleavage system P protein"/>
    <property type="match status" value="1"/>
</dbReference>
<dbReference type="PANTHER" id="PTHR11773">
    <property type="entry name" value="GLYCINE DEHYDROGENASE, DECARBOXYLATING"/>
    <property type="match status" value="1"/>
</dbReference>
<comment type="subcellular location">
    <subcellularLocation>
        <location evidence="6">Mitochondrion</location>
    </subcellularLocation>
</comment>
<name>A0A6I9WIE3_9HYME</name>
<comment type="cofactor">
    <cofactor evidence="1 6">
        <name>pyridoxal 5'-phosphate</name>
        <dbReference type="ChEBI" id="CHEBI:597326"/>
    </cofactor>
</comment>
<dbReference type="GeneID" id="105428463"/>
<dbReference type="SUPFAM" id="SSF53383">
    <property type="entry name" value="PLP-dependent transferases"/>
    <property type="match status" value="2"/>
</dbReference>
<dbReference type="NCBIfam" id="TIGR00461">
    <property type="entry name" value="gcvP"/>
    <property type="match status" value="1"/>
</dbReference>
<dbReference type="Gene3D" id="3.90.1150.10">
    <property type="entry name" value="Aspartate Aminotransferase, domain 1"/>
    <property type="match status" value="2"/>
</dbReference>
<comment type="similarity">
    <text evidence="2 6">Belongs to the GcvP family.</text>
</comment>
<dbReference type="GO" id="GO:0019464">
    <property type="term" value="P:glycine decarboxylation via glycine cleavage system"/>
    <property type="evidence" value="ECO:0007669"/>
    <property type="project" value="TreeGrafter"/>
</dbReference>
<evidence type="ECO:0000256" key="1">
    <source>
        <dbReference type="ARBA" id="ARBA00001933"/>
    </source>
</evidence>
<dbReference type="InterPro" id="IPR015422">
    <property type="entry name" value="PyrdxlP-dep_Trfase_small"/>
</dbReference>
<keyword evidence="6" id="KW-0809">Transit peptide</keyword>
<comment type="subunit">
    <text evidence="6">The glycine cleavage system is composed of four proteins: P, T, L and H.</text>
</comment>
<reference evidence="10" key="1">
    <citation type="submission" date="2025-08" db="UniProtKB">
        <authorList>
            <consortium name="RefSeq"/>
        </authorList>
    </citation>
    <scope>IDENTIFICATION</scope>
</reference>
<dbReference type="GO" id="GO:0016594">
    <property type="term" value="F:glycine binding"/>
    <property type="evidence" value="ECO:0007669"/>
    <property type="project" value="TreeGrafter"/>
</dbReference>
<dbReference type="InterPro" id="IPR015421">
    <property type="entry name" value="PyrdxlP-dep_Trfase_major"/>
</dbReference>
<comment type="function">
    <text evidence="6">The glycine cleavage system catalyzes the degradation of glycine.</text>
</comment>
<keyword evidence="9" id="KW-1185">Reference proteome</keyword>
<dbReference type="GO" id="GO:0030170">
    <property type="term" value="F:pyridoxal phosphate binding"/>
    <property type="evidence" value="ECO:0007669"/>
    <property type="project" value="TreeGrafter"/>
</dbReference>
<protein>
    <recommendedName>
        <fullName evidence="6">Glycine cleavage system P protein</fullName>
        <ecNumber evidence="6">1.4.4.2</ecNumber>
    </recommendedName>
</protein>
<dbReference type="InterPro" id="IPR049315">
    <property type="entry name" value="GDC-P_N"/>
</dbReference>
<feature type="domain" description="Glycine cleavage system P-protein N-terminal" evidence="7">
    <location>
        <begin position="51"/>
        <end position="473"/>
    </location>
</feature>
<dbReference type="Pfam" id="PF02347">
    <property type="entry name" value="GDC-P"/>
    <property type="match status" value="1"/>
</dbReference>
<dbReference type="AlphaFoldDB" id="A0A6I9WIE3"/>
<evidence type="ECO:0000256" key="2">
    <source>
        <dbReference type="ARBA" id="ARBA00010756"/>
    </source>
</evidence>
<proteinExistence type="inferred from homology"/>
<dbReference type="PANTHER" id="PTHR11773:SF1">
    <property type="entry name" value="GLYCINE DEHYDROGENASE (DECARBOXYLATING), MITOCHONDRIAL"/>
    <property type="match status" value="1"/>
</dbReference>
<dbReference type="InterPro" id="IPR015424">
    <property type="entry name" value="PyrdxlP-dep_Trfase"/>
</dbReference>
<evidence type="ECO:0000256" key="3">
    <source>
        <dbReference type="ARBA" id="ARBA00022898"/>
    </source>
</evidence>
<evidence type="ECO:0000256" key="4">
    <source>
        <dbReference type="ARBA" id="ARBA00023002"/>
    </source>
</evidence>
<dbReference type="FunFam" id="3.40.640.10:FF:000005">
    <property type="entry name" value="Glycine dehydrogenase (decarboxylating), mitochondrial"/>
    <property type="match status" value="1"/>
</dbReference>
<keyword evidence="3 6" id="KW-0663">Pyridoxal phosphate</keyword>